<reference evidence="1 2" key="1">
    <citation type="submission" date="2020-10" db="EMBL/GenBank/DDBJ databases">
        <authorList>
            <person name="Castelo-Branco R."/>
            <person name="Eusebio N."/>
            <person name="Adriana R."/>
            <person name="Vieira A."/>
            <person name="Brugerolle De Fraissinette N."/>
            <person name="Rezende De Castro R."/>
            <person name="Schneider M.P."/>
            <person name="Vasconcelos V."/>
            <person name="Leao P.N."/>
        </authorList>
    </citation>
    <scope>NUCLEOTIDE SEQUENCE [LARGE SCALE GENOMIC DNA]</scope>
    <source>
        <strain evidence="1 2">LEGE 06226</strain>
    </source>
</reference>
<evidence type="ECO:0000313" key="2">
    <source>
        <dbReference type="Proteomes" id="UP000640725"/>
    </source>
</evidence>
<dbReference type="EMBL" id="JADEWU010000048">
    <property type="protein sequence ID" value="MBE9145121.1"/>
    <property type="molecule type" value="Genomic_DNA"/>
</dbReference>
<comment type="caution">
    <text evidence="1">The sequence shown here is derived from an EMBL/GenBank/DDBJ whole genome shotgun (WGS) entry which is preliminary data.</text>
</comment>
<proteinExistence type="predicted"/>
<dbReference type="Proteomes" id="UP000640725">
    <property type="component" value="Unassembled WGS sequence"/>
</dbReference>
<organism evidence="1 2">
    <name type="scientific">Planktothrix mougeotii LEGE 06226</name>
    <dbReference type="NCBI Taxonomy" id="1828728"/>
    <lineage>
        <taxon>Bacteria</taxon>
        <taxon>Bacillati</taxon>
        <taxon>Cyanobacteriota</taxon>
        <taxon>Cyanophyceae</taxon>
        <taxon>Oscillatoriophycideae</taxon>
        <taxon>Oscillatoriales</taxon>
        <taxon>Microcoleaceae</taxon>
        <taxon>Planktothrix</taxon>
    </lineage>
</organism>
<keyword evidence="2" id="KW-1185">Reference proteome</keyword>
<name>A0ABR9UG55_9CYAN</name>
<dbReference type="InterPro" id="IPR045397">
    <property type="entry name" value="TumE-like"/>
</dbReference>
<gene>
    <name evidence="1" type="ORF">IQ236_18135</name>
</gene>
<evidence type="ECO:0000313" key="1">
    <source>
        <dbReference type="EMBL" id="MBE9145121.1"/>
    </source>
</evidence>
<dbReference type="Pfam" id="PF20126">
    <property type="entry name" value="TumE"/>
    <property type="match status" value="1"/>
</dbReference>
<accession>A0ABR9UG55</accession>
<sequence>MMNAEDYLALIKSLIALCPEVIDLSILREEAQVTKGLWRYRLTLKDHSFLEMFEFFEIQSGQVKIIKYSFHWQKDDGQLIKRWDNAAHHPEIETYPDHLHDGAEDAVFPYQPVGLSEILKIVSEQVNSSLEN</sequence>
<protein>
    <submittedName>
        <fullName evidence="1">Uncharacterized protein</fullName>
    </submittedName>
</protein>
<dbReference type="RefSeq" id="WP_193870598.1">
    <property type="nucleotide sequence ID" value="NZ_JADEWU010000048.1"/>
</dbReference>